<evidence type="ECO:0000313" key="2">
    <source>
        <dbReference type="Proteomes" id="UP000503498"/>
    </source>
</evidence>
<accession>A0A7Z2VA06</accession>
<dbReference type="Pfam" id="PF05114">
    <property type="entry name" value="MbnB_TglH_ChrH"/>
    <property type="match status" value="1"/>
</dbReference>
<proteinExistence type="predicted"/>
<dbReference type="RefSeq" id="WP_169706048.1">
    <property type="nucleotide sequence ID" value="NZ_CP051651.1"/>
</dbReference>
<dbReference type="SUPFAM" id="SSF51658">
    <property type="entry name" value="Xylose isomerase-like"/>
    <property type="match status" value="1"/>
</dbReference>
<organism evidence="1 2">
    <name type="scientific">Xanthomonas campestris pv. badrii</name>
    <dbReference type="NCBI Taxonomy" id="149696"/>
    <lineage>
        <taxon>Bacteria</taxon>
        <taxon>Pseudomonadati</taxon>
        <taxon>Pseudomonadota</taxon>
        <taxon>Gammaproteobacteria</taxon>
        <taxon>Lysobacterales</taxon>
        <taxon>Lysobacteraceae</taxon>
        <taxon>Xanthomonas</taxon>
    </lineage>
</organism>
<dbReference type="NCBIfam" id="NF003818">
    <property type="entry name" value="PRK05409.1"/>
    <property type="match status" value="1"/>
</dbReference>
<dbReference type="PANTHER" id="PTHR42194">
    <property type="entry name" value="UPF0276 PROTEIN HI_1600"/>
    <property type="match status" value="1"/>
</dbReference>
<name>A0A7Z2VA06_XANCA</name>
<reference evidence="1 2" key="2">
    <citation type="submission" date="2020-04" db="EMBL/GenBank/DDBJ databases">
        <authorList>
            <person name="Fomenkov A."/>
            <person name="Anton B.P."/>
            <person name="Roberts R.J."/>
        </authorList>
    </citation>
    <scope>NUCLEOTIDE SEQUENCE [LARGE SCALE GENOMIC DNA]</scope>
    <source>
        <strain evidence="1 2">NEB122</strain>
    </source>
</reference>
<dbReference type="AlphaFoldDB" id="A0A7Z2VA06"/>
<dbReference type="InterPro" id="IPR007801">
    <property type="entry name" value="MbnB/TglH/ChrH"/>
</dbReference>
<gene>
    <name evidence="1" type="ORF">HG421_08635</name>
</gene>
<dbReference type="Gene3D" id="3.20.20.150">
    <property type="entry name" value="Divalent-metal-dependent TIM barrel enzymes"/>
    <property type="match status" value="1"/>
</dbReference>
<dbReference type="PANTHER" id="PTHR42194:SF1">
    <property type="entry name" value="UPF0276 PROTEIN HI_1600"/>
    <property type="match status" value="1"/>
</dbReference>
<sequence>MHACPTQSHHVQGTVQERTPLPRLGLPNLGFGVGLRPQHLPAILAGGARVDWFEIISENYLDDAGYQRAMLSKLAAEVPIVMHGVSLSIGSETPLDTAYLHKLKQLAEDINAVWVSDHLCWTGLGSHNSHDLLPLPFNAESLAHVRDRVLQVQDVLGRALVLENPSSYVQFHTSTMPEWEFLSRLAESTGCGILLDVNNVYVSAHNHRFDPEAYLRSLPHRQLVQIHLAGPTQYGDCLVDTHDHPVPGRVWELYALAQRLTGGVSTLLEWDANLPDYDGLLGELDKARQVMEGSMPAMALPVAAEQAVSTPLHHPQVERLDA</sequence>
<reference evidence="1 2" key="1">
    <citation type="submission" date="2020-04" db="EMBL/GenBank/DDBJ databases">
        <title>Genome-Wide Identification of 5-Methylcytosine Sites in Bacterial Genomes By High-Throughput Sequencing of MspJI Restriction Fragments.</title>
        <authorList>
            <person name="Wu V."/>
        </authorList>
    </citation>
    <scope>NUCLEOTIDE SEQUENCE [LARGE SCALE GENOMIC DNA]</scope>
    <source>
        <strain evidence="1 2">NEB122</strain>
    </source>
</reference>
<evidence type="ECO:0000313" key="1">
    <source>
        <dbReference type="EMBL" id="QJD67772.1"/>
    </source>
</evidence>
<dbReference type="InterPro" id="IPR036237">
    <property type="entry name" value="Xyl_isomerase-like_sf"/>
</dbReference>
<dbReference type="Proteomes" id="UP000503498">
    <property type="component" value="Chromosome"/>
</dbReference>
<dbReference type="EMBL" id="CP051651">
    <property type="protein sequence ID" value="QJD67772.1"/>
    <property type="molecule type" value="Genomic_DNA"/>
</dbReference>
<protein>
    <submittedName>
        <fullName evidence="1">DUF692 domain-containing protein</fullName>
    </submittedName>
</protein>